<dbReference type="PANTHER" id="PTHR22642:SF2">
    <property type="entry name" value="PROTEIN LONG AFTER FAR-RED 3"/>
    <property type="match status" value="1"/>
</dbReference>
<gene>
    <name evidence="2" type="ORF">GGP61_001720</name>
</gene>
<dbReference type="Gene3D" id="3.20.20.140">
    <property type="entry name" value="Metal-dependent hydrolases"/>
    <property type="match status" value="1"/>
</dbReference>
<dbReference type="SUPFAM" id="SSF51556">
    <property type="entry name" value="Metallo-dependent hydrolases"/>
    <property type="match status" value="1"/>
</dbReference>
<reference evidence="2" key="1">
    <citation type="submission" date="2022-08" db="EMBL/GenBank/DDBJ databases">
        <title>Genomic Encyclopedia of Type Strains, Phase V (KMG-V): Genome sequencing to study the core and pangenomes of soil and plant-associated prokaryotes.</title>
        <authorList>
            <person name="Whitman W."/>
        </authorList>
    </citation>
    <scope>NUCLEOTIDE SEQUENCE</scope>
    <source>
        <strain evidence="2">SP3049</strain>
    </source>
</reference>
<organism evidence="2 3">
    <name type="scientific">Salinibacter ruber</name>
    <dbReference type="NCBI Taxonomy" id="146919"/>
    <lineage>
        <taxon>Bacteria</taxon>
        <taxon>Pseudomonadati</taxon>
        <taxon>Rhodothermota</taxon>
        <taxon>Rhodothermia</taxon>
        <taxon>Rhodothermales</taxon>
        <taxon>Salinibacteraceae</taxon>
        <taxon>Salinibacter</taxon>
    </lineage>
</organism>
<evidence type="ECO:0000259" key="1">
    <source>
        <dbReference type="Pfam" id="PF07969"/>
    </source>
</evidence>
<proteinExistence type="predicted"/>
<evidence type="ECO:0000313" key="3">
    <source>
        <dbReference type="Proteomes" id="UP001155057"/>
    </source>
</evidence>
<dbReference type="InterPro" id="IPR032466">
    <property type="entry name" value="Metal_Hydrolase"/>
</dbReference>
<dbReference type="InterPro" id="IPR011059">
    <property type="entry name" value="Metal-dep_hydrolase_composite"/>
</dbReference>
<dbReference type="InterPro" id="IPR013108">
    <property type="entry name" value="Amidohydro_3"/>
</dbReference>
<dbReference type="GO" id="GO:0016810">
    <property type="term" value="F:hydrolase activity, acting on carbon-nitrogen (but not peptide) bonds"/>
    <property type="evidence" value="ECO:0007669"/>
    <property type="project" value="InterPro"/>
</dbReference>
<dbReference type="InterPro" id="IPR033932">
    <property type="entry name" value="YtcJ-like"/>
</dbReference>
<evidence type="ECO:0000313" key="2">
    <source>
        <dbReference type="EMBL" id="MCS3710116.1"/>
    </source>
</evidence>
<dbReference type="EMBL" id="JANUAE010000005">
    <property type="protein sequence ID" value="MCS3710116.1"/>
    <property type="molecule type" value="Genomic_DNA"/>
</dbReference>
<accession>A0A9X2Q2N4</accession>
<dbReference type="SUPFAM" id="SSF51338">
    <property type="entry name" value="Composite domain of metallo-dependent hydrolases"/>
    <property type="match status" value="1"/>
</dbReference>
<dbReference type="RefSeq" id="WP_013061698.1">
    <property type="nucleotide sequence ID" value="NZ_JANUAE010000005.1"/>
</dbReference>
<dbReference type="CDD" id="cd01300">
    <property type="entry name" value="YtcJ_like"/>
    <property type="match status" value="1"/>
</dbReference>
<name>A0A9X2Q2N4_9BACT</name>
<dbReference type="Pfam" id="PF07969">
    <property type="entry name" value="Amidohydro_3"/>
    <property type="match status" value="1"/>
</dbReference>
<feature type="domain" description="Amidohydrolase 3" evidence="1">
    <location>
        <begin position="55"/>
        <end position="537"/>
    </location>
</feature>
<dbReference type="Gene3D" id="2.30.40.10">
    <property type="entry name" value="Urease, subunit C, domain 1"/>
    <property type="match status" value="1"/>
</dbReference>
<dbReference type="PANTHER" id="PTHR22642">
    <property type="entry name" value="IMIDAZOLONEPROPIONASE"/>
    <property type="match status" value="1"/>
</dbReference>
<dbReference type="Proteomes" id="UP001155057">
    <property type="component" value="Unassembled WGS sequence"/>
</dbReference>
<dbReference type="AlphaFoldDB" id="A0A9X2Q2N4"/>
<comment type="caution">
    <text evidence="2">The sequence shown here is derived from an EMBL/GenBank/DDBJ whole genome shotgun (WGS) entry which is preliminary data.</text>
</comment>
<dbReference type="Gene3D" id="3.10.310.70">
    <property type="match status" value="1"/>
</dbReference>
<protein>
    <recommendedName>
        <fullName evidence="1">Amidohydrolase 3 domain-containing protein</fullName>
    </recommendedName>
</protein>
<sequence>MPPSEFLITNARVYPVNGGTDRPVPASALAVRGGRIAAVGSPAEASTAVPEARRIDAEGRTVVPGFVDAHAHLHELGLALRRADLTDASSPDAVVKQLRAFVADHDPPSDAWLRGHGWDQTEWTPARLPSRSALDAAFPERPVWLTRTDVHAGWANTAALEATVGLDRLHEMSDPDGGHIHRDRTGIPTGVLIDAAMALVEDHIPPPSAAHQDRALSTALRHTARRGITSLHDAGVGLSALRRVRDFLEEDRFPLRLYAMIDGRGETLEHFCDRGPLHHPSGRLGVESVKFFADGALGSRGAALLDDYADAPGTRGFLLHDSNAFREHVRVAHERGFQVNTHAIGDRANRQVLDAYEHVARESTRPLRRPRIEHAQIVAPDDRPRFGRLGVIASVQPAFAPSDHGWAPARLGPDRLTDAYAWRSLQEAGARLAFGSDAPVEPADPIRGFHAAVTRRDAGGAPNGGWQPDERLPRATALYAHTQGAAYAAFQEDEIGSISVGKRADFVVLSQDLMTVPSDRLLDTEVVATYLGGTPVHTTPDWPDAH</sequence>